<dbReference type="KEGG" id="tet:TTHERM_00077400"/>
<dbReference type="PANTHER" id="PTHR37686:SF1">
    <property type="entry name" value="LD36006P"/>
    <property type="match status" value="1"/>
</dbReference>
<protein>
    <submittedName>
        <fullName evidence="3">Transmembrane protein, putative</fullName>
    </submittedName>
</protein>
<evidence type="ECO:0000313" key="4">
    <source>
        <dbReference type="Proteomes" id="UP000009168"/>
    </source>
</evidence>
<dbReference type="HOGENOM" id="CLU_293986_0_0_1"/>
<keyword evidence="2" id="KW-0472">Membrane</keyword>
<keyword evidence="2" id="KW-1133">Transmembrane helix</keyword>
<keyword evidence="1" id="KW-0175">Coiled coil</keyword>
<evidence type="ECO:0000256" key="1">
    <source>
        <dbReference type="SAM" id="Coils"/>
    </source>
</evidence>
<dbReference type="eggNOG" id="ENOG502QS0F">
    <property type="taxonomic scope" value="Eukaryota"/>
</dbReference>
<sequence length="1024" mass="121825">MQEEKNLIRQSDSNIAPFSLDDENVYNLPTKSQVKPSQLYHSSRKELEKSNKDIQNLVEQIDKVLETHLYTWDNVNNWQFNLPSTMFTGNEAPIQFFQPKQEIGTSEMKKLTPDQCLQIKQKGEFQVQGQTEDQVTTWKINDWIIRGEEQITKSFQQALSVAWHQLLQIQCRITPKFARNYFLKSQILNPNLVDGFQTILSLFSKALNLTFGIKKVQIYSKQQVISEILKERMKATLKQHHQQMRVSFFEFVFKSQYYRDKSKFELDEKEIKQFQNAVADFNQLSVDFDKWASKYETEKIKELEKSDKSEDEALMEIFQEKQNYLFNLIQSGTYVKEKDVQQHLINLIQATQITNRQYYELNKQINEKEAEKIKEIKEKHPIKSRVELWKSRVVKEQMQPIIEKLVVDCNQKILKDLTQANLKSEVILFVRFTEFQQAFKQIYNDNYKRIQQQSTTPCRVFSTFQKYMPPYKIIQSKDYNGVTFYQYENGKEYKTNTDFFGWRVVLQVLRYKVWTINVFINLTQNLINGQFGLKSLFYTQPFSRGTYVEYRTGEEKNYGYFHPYVYILKTTLNGIKKTMEDFEALPDRGLFGKNFARGVKYIECYVFRLLFVAIFLVGILMPIVIILNCLFSFALAITSWLWIPITLVFRWLYHIFVWDFDSPTRHSQIYYPYDYLRYQTFERLPIVKASFDLIVGLFEIIVSIISMIFIHPLIAVLSVIFAYLRKILTSISDEIMFFVTKKIGRQPEIDTFIAWKVRGSGVTRQYSYSMDIEDVKFLMRSHLESTELEEYNERLRQRIQGPQSEYEEFSRSLFKNYDLQQGSSQFISQNIAKLQSILSKQIQDRKKKYPNPPNCNIKFTQEELSAVFYECESMSRQFIEQRKMSWVFKKYDIEENDFKSITEKFLIAIFNDPNILYPINELDKRIEIQTVKKQQFNSISNAIKGEGSLKNFQARIQQRFQKFKKQILFPFISSSQVKSFAYETINDRYNYIKNQDPSNVTYFYSSEIYENATQQKQESSKKQD</sequence>
<feature type="coiled-coil region" evidence="1">
    <location>
        <begin position="40"/>
        <end position="67"/>
    </location>
</feature>
<organism evidence="3 4">
    <name type="scientific">Tetrahymena thermophila (strain SB210)</name>
    <dbReference type="NCBI Taxonomy" id="312017"/>
    <lineage>
        <taxon>Eukaryota</taxon>
        <taxon>Sar</taxon>
        <taxon>Alveolata</taxon>
        <taxon>Ciliophora</taxon>
        <taxon>Intramacronucleata</taxon>
        <taxon>Oligohymenophorea</taxon>
        <taxon>Hymenostomatida</taxon>
        <taxon>Tetrahymenina</taxon>
        <taxon>Tetrahymenidae</taxon>
        <taxon>Tetrahymena</taxon>
    </lineage>
</organism>
<proteinExistence type="predicted"/>
<name>Q23G24_TETTS</name>
<dbReference type="RefSeq" id="XP_001015681.1">
    <property type="nucleotide sequence ID" value="XM_001015681.3"/>
</dbReference>
<dbReference type="Proteomes" id="UP000009168">
    <property type="component" value="Unassembled WGS sequence"/>
</dbReference>
<keyword evidence="4" id="KW-1185">Reference proteome</keyword>
<feature type="transmembrane region" description="Helical" evidence="2">
    <location>
        <begin position="605"/>
        <end position="626"/>
    </location>
</feature>
<dbReference type="EMBL" id="GG662704">
    <property type="protein sequence ID" value="EAR95436.1"/>
    <property type="molecule type" value="Genomic_DNA"/>
</dbReference>
<dbReference type="GeneID" id="7834728"/>
<accession>Q23G24</accession>
<reference evidence="4" key="1">
    <citation type="journal article" date="2006" name="PLoS Biol.">
        <title>Macronuclear genome sequence of the ciliate Tetrahymena thermophila, a model eukaryote.</title>
        <authorList>
            <person name="Eisen J.A."/>
            <person name="Coyne R.S."/>
            <person name="Wu M."/>
            <person name="Wu D."/>
            <person name="Thiagarajan M."/>
            <person name="Wortman J.R."/>
            <person name="Badger J.H."/>
            <person name="Ren Q."/>
            <person name="Amedeo P."/>
            <person name="Jones K.M."/>
            <person name="Tallon L.J."/>
            <person name="Delcher A.L."/>
            <person name="Salzberg S.L."/>
            <person name="Silva J.C."/>
            <person name="Haas B.J."/>
            <person name="Majoros W.H."/>
            <person name="Farzad M."/>
            <person name="Carlton J.M."/>
            <person name="Smith R.K. Jr."/>
            <person name="Garg J."/>
            <person name="Pearlman R.E."/>
            <person name="Karrer K.M."/>
            <person name="Sun L."/>
            <person name="Manning G."/>
            <person name="Elde N.C."/>
            <person name="Turkewitz A.P."/>
            <person name="Asai D.J."/>
            <person name="Wilkes D.E."/>
            <person name="Wang Y."/>
            <person name="Cai H."/>
            <person name="Collins K."/>
            <person name="Stewart B.A."/>
            <person name="Lee S.R."/>
            <person name="Wilamowska K."/>
            <person name="Weinberg Z."/>
            <person name="Ruzzo W.L."/>
            <person name="Wloga D."/>
            <person name="Gaertig J."/>
            <person name="Frankel J."/>
            <person name="Tsao C.-C."/>
            <person name="Gorovsky M.A."/>
            <person name="Keeling P.J."/>
            <person name="Waller R.F."/>
            <person name="Patron N.J."/>
            <person name="Cherry J.M."/>
            <person name="Stover N.A."/>
            <person name="Krieger C.J."/>
            <person name="del Toro C."/>
            <person name="Ryder H.F."/>
            <person name="Williamson S.C."/>
            <person name="Barbeau R.A."/>
            <person name="Hamilton E.P."/>
            <person name="Orias E."/>
        </authorList>
    </citation>
    <scope>NUCLEOTIDE SEQUENCE [LARGE SCALE GENOMIC DNA]</scope>
    <source>
        <strain evidence="4">SB210</strain>
    </source>
</reference>
<dbReference type="Pfam" id="PF25228">
    <property type="entry name" value="Lips"/>
    <property type="match status" value="1"/>
</dbReference>
<gene>
    <name evidence="3" type="ORF">TTHERM_00077400</name>
</gene>
<feature type="transmembrane region" description="Helical" evidence="2">
    <location>
        <begin position="633"/>
        <end position="653"/>
    </location>
</feature>
<dbReference type="InParanoid" id="Q23G24"/>
<evidence type="ECO:0000313" key="3">
    <source>
        <dbReference type="EMBL" id="EAR95436.1"/>
    </source>
</evidence>
<feature type="transmembrane region" description="Helical" evidence="2">
    <location>
        <begin position="700"/>
        <end position="724"/>
    </location>
</feature>
<dbReference type="STRING" id="312017.Q23G24"/>
<dbReference type="AlphaFoldDB" id="Q23G24"/>
<dbReference type="InterPro" id="IPR057435">
    <property type="entry name" value="Lips"/>
</dbReference>
<keyword evidence="2 3" id="KW-0812">Transmembrane</keyword>
<dbReference type="OMA" id="RECTIRC"/>
<dbReference type="OrthoDB" id="10003277at2759"/>
<dbReference type="PANTHER" id="PTHR37686">
    <property type="entry name" value="LD36006P"/>
    <property type="match status" value="1"/>
</dbReference>
<evidence type="ECO:0000256" key="2">
    <source>
        <dbReference type="SAM" id="Phobius"/>
    </source>
</evidence>